<protein>
    <submittedName>
        <fullName evidence="2">IclR family transcriptional regulator</fullName>
    </submittedName>
</protein>
<proteinExistence type="predicted"/>
<dbReference type="Proteomes" id="UP000247602">
    <property type="component" value="Unassembled WGS sequence"/>
</dbReference>
<dbReference type="RefSeq" id="WP_309147321.1">
    <property type="nucleotide sequence ID" value="NZ_QKNV01000326.1"/>
</dbReference>
<gene>
    <name evidence="2" type="ORF">DMO24_20455</name>
</gene>
<dbReference type="GO" id="GO:0003700">
    <property type="term" value="F:DNA-binding transcription factor activity"/>
    <property type="evidence" value="ECO:0007669"/>
    <property type="project" value="TreeGrafter"/>
</dbReference>
<dbReference type="GO" id="GO:0045892">
    <property type="term" value="P:negative regulation of DNA-templated transcription"/>
    <property type="evidence" value="ECO:0007669"/>
    <property type="project" value="TreeGrafter"/>
</dbReference>
<evidence type="ECO:0000313" key="2">
    <source>
        <dbReference type="EMBL" id="PZA19485.1"/>
    </source>
</evidence>
<comment type="caution">
    <text evidence="2">The sequence shown here is derived from an EMBL/GenBank/DDBJ whole genome shotgun (WGS) entry which is preliminary data.</text>
</comment>
<dbReference type="Gene3D" id="3.30.450.40">
    <property type="match status" value="1"/>
</dbReference>
<feature type="non-terminal residue" evidence="2">
    <location>
        <position position="1"/>
    </location>
</feature>
<name>A0A323V3X8_9ACTN</name>
<dbReference type="EMBL" id="QKNV01000326">
    <property type="protein sequence ID" value="PZA19485.1"/>
    <property type="molecule type" value="Genomic_DNA"/>
</dbReference>
<dbReference type="SUPFAM" id="SSF55781">
    <property type="entry name" value="GAF domain-like"/>
    <property type="match status" value="1"/>
</dbReference>
<accession>A0A323V3X8</accession>
<evidence type="ECO:0000313" key="3">
    <source>
        <dbReference type="Proteomes" id="UP000247602"/>
    </source>
</evidence>
<feature type="domain" description="IclR-ED" evidence="1">
    <location>
        <begin position="1"/>
        <end position="77"/>
    </location>
</feature>
<dbReference type="InterPro" id="IPR029016">
    <property type="entry name" value="GAF-like_dom_sf"/>
</dbReference>
<sequence length="97" mass="10413">LADELTEVRARGWALADEELAPGVRSVAVPVRDGEGRVRAAMNVTVHAAETSTDQLLGEHLPQLLRTAGDVSAEWALWQSRPHVEVARRPQAGPATA</sequence>
<keyword evidence="3" id="KW-1185">Reference proteome</keyword>
<dbReference type="PROSITE" id="PS51078">
    <property type="entry name" value="ICLR_ED"/>
    <property type="match status" value="1"/>
</dbReference>
<organism evidence="2 3">
    <name type="scientific">Modestobacter versicolor</name>
    <dbReference type="NCBI Taxonomy" id="429133"/>
    <lineage>
        <taxon>Bacteria</taxon>
        <taxon>Bacillati</taxon>
        <taxon>Actinomycetota</taxon>
        <taxon>Actinomycetes</taxon>
        <taxon>Geodermatophilales</taxon>
        <taxon>Geodermatophilaceae</taxon>
        <taxon>Modestobacter</taxon>
    </lineage>
</organism>
<dbReference type="Pfam" id="PF01614">
    <property type="entry name" value="IclR_C"/>
    <property type="match status" value="1"/>
</dbReference>
<dbReference type="AlphaFoldDB" id="A0A323V3X8"/>
<dbReference type="GO" id="GO:0003677">
    <property type="term" value="F:DNA binding"/>
    <property type="evidence" value="ECO:0007669"/>
    <property type="project" value="TreeGrafter"/>
</dbReference>
<dbReference type="InterPro" id="IPR050707">
    <property type="entry name" value="HTH_MetabolicPath_Reg"/>
</dbReference>
<reference evidence="2 3" key="1">
    <citation type="submission" date="2018-06" db="EMBL/GenBank/DDBJ databases">
        <title>Draft genome sequence of Modestobacter versicolor CP153-2.</title>
        <authorList>
            <person name="Gundlapally S.R."/>
        </authorList>
    </citation>
    <scope>NUCLEOTIDE SEQUENCE [LARGE SCALE GENOMIC DNA]</scope>
    <source>
        <strain evidence="2 3">CP153-2</strain>
    </source>
</reference>
<evidence type="ECO:0000259" key="1">
    <source>
        <dbReference type="PROSITE" id="PS51078"/>
    </source>
</evidence>
<dbReference type="PANTHER" id="PTHR30136">
    <property type="entry name" value="HELIX-TURN-HELIX TRANSCRIPTIONAL REGULATOR, ICLR FAMILY"/>
    <property type="match status" value="1"/>
</dbReference>
<dbReference type="InterPro" id="IPR014757">
    <property type="entry name" value="Tscrpt_reg_IclR_C"/>
</dbReference>
<dbReference type="PANTHER" id="PTHR30136:SF34">
    <property type="entry name" value="TRANSCRIPTIONAL REGULATOR"/>
    <property type="match status" value="1"/>
</dbReference>